<accession>A0ABQ6CE42</accession>
<evidence type="ECO:0000313" key="1">
    <source>
        <dbReference type="EMBL" id="GLS18541.1"/>
    </source>
</evidence>
<reference evidence="2" key="1">
    <citation type="journal article" date="2019" name="Int. J. Syst. Evol. Microbiol.">
        <title>The Global Catalogue of Microorganisms (GCM) 10K type strain sequencing project: providing services to taxonomists for standard genome sequencing and annotation.</title>
        <authorList>
            <consortium name="The Broad Institute Genomics Platform"/>
            <consortium name="The Broad Institute Genome Sequencing Center for Infectious Disease"/>
            <person name="Wu L."/>
            <person name="Ma J."/>
        </authorList>
    </citation>
    <scope>NUCLEOTIDE SEQUENCE [LARGE SCALE GENOMIC DNA]</scope>
    <source>
        <strain evidence="2">NBRC 101365</strain>
    </source>
</reference>
<name>A0ABQ6CE42_9HYPH</name>
<dbReference type="RefSeq" id="WP_284311408.1">
    <property type="nucleotide sequence ID" value="NZ_BSPC01000014.1"/>
</dbReference>
<dbReference type="Proteomes" id="UP001156882">
    <property type="component" value="Unassembled WGS sequence"/>
</dbReference>
<gene>
    <name evidence="1" type="ORF">GCM10007874_15580</name>
</gene>
<keyword evidence="2" id="KW-1185">Reference proteome</keyword>
<proteinExistence type="predicted"/>
<protein>
    <submittedName>
        <fullName evidence="1">Uncharacterized protein</fullName>
    </submittedName>
</protein>
<dbReference type="EMBL" id="BSPC01000014">
    <property type="protein sequence ID" value="GLS18541.1"/>
    <property type="molecule type" value="Genomic_DNA"/>
</dbReference>
<organism evidence="1 2">
    <name type="scientific">Labrys miyagiensis</name>
    <dbReference type="NCBI Taxonomy" id="346912"/>
    <lineage>
        <taxon>Bacteria</taxon>
        <taxon>Pseudomonadati</taxon>
        <taxon>Pseudomonadota</taxon>
        <taxon>Alphaproteobacteria</taxon>
        <taxon>Hyphomicrobiales</taxon>
        <taxon>Xanthobacteraceae</taxon>
        <taxon>Labrys</taxon>
    </lineage>
</organism>
<evidence type="ECO:0000313" key="2">
    <source>
        <dbReference type="Proteomes" id="UP001156882"/>
    </source>
</evidence>
<comment type="caution">
    <text evidence="1">The sequence shown here is derived from an EMBL/GenBank/DDBJ whole genome shotgun (WGS) entry which is preliminary data.</text>
</comment>
<sequence length="46" mass="4828">MARLTKPLLHAVAPAPDAALAGDGFGGGDFDGQNERDFIRACEWGI</sequence>